<evidence type="ECO:0000313" key="9">
    <source>
        <dbReference type="Proteomes" id="UP000030151"/>
    </source>
</evidence>
<evidence type="ECO:0000256" key="1">
    <source>
        <dbReference type="ARBA" id="ARBA00004167"/>
    </source>
</evidence>
<keyword evidence="2 6" id="KW-0812">Transmembrane</keyword>
<evidence type="ECO:0000256" key="2">
    <source>
        <dbReference type="ARBA" id="ARBA00022692"/>
    </source>
</evidence>
<dbReference type="InterPro" id="IPR051694">
    <property type="entry name" value="Immunoregulatory_rcpt-like"/>
</dbReference>
<comment type="caution">
    <text evidence="8">The sequence shown here is derived from an EMBL/GenBank/DDBJ whole genome shotgun (WGS) entry which is preliminary data.</text>
</comment>
<keyword evidence="3 6" id="KW-1133">Transmembrane helix</keyword>
<keyword evidence="4 6" id="KW-0472">Membrane</keyword>
<protein>
    <submittedName>
        <fullName evidence="8">Uncharacterized protein</fullName>
    </submittedName>
</protein>
<dbReference type="AlphaFoldDB" id="A0A014NER6"/>
<comment type="subcellular location">
    <subcellularLocation>
        <location evidence="1">Membrane</location>
        <topology evidence="1">Single-pass membrane protein</topology>
    </subcellularLocation>
</comment>
<dbReference type="GO" id="GO:0071944">
    <property type="term" value="C:cell periphery"/>
    <property type="evidence" value="ECO:0007669"/>
    <property type="project" value="UniProtKB-ARBA"/>
</dbReference>
<name>A0A014NER6_9HYPO</name>
<feature type="signal peptide" evidence="7">
    <location>
        <begin position="1"/>
        <end position="18"/>
    </location>
</feature>
<sequence>MLGFILGLVLAAVPSVLSQFFNPKSGAIFTIGGQISVSYKTSLEAYNIALWQQVPDGGAAILGPVISNVTNGPASSFDWTIAVDNLDLTYSKRFFLWLFPNAYAQGNQSAPGSMSSGYFTIVDKTPGPASTSSSLTTLSTTTTVSSSSTATTMGTPTSGPDSKQPKISDGGLTTGAKAGIGVGIGVGALAIIASGAMFLRYRSKKDAEIRELRHEMQNKSFAMQSSAYRPAELMHQPHPVELG</sequence>
<reference evidence="8 9" key="1">
    <citation type="submission" date="2014-02" db="EMBL/GenBank/DDBJ databases">
        <title>The genome sequence of the entomopathogenic fungus Metarhizium robertsii ARSEF 2575.</title>
        <authorList>
            <person name="Giuliano Garisto Donzelli B."/>
            <person name="Roe B.A."/>
            <person name="Macmil S.L."/>
            <person name="Krasnoff S.B."/>
            <person name="Gibson D.M."/>
        </authorList>
    </citation>
    <scope>NUCLEOTIDE SEQUENCE [LARGE SCALE GENOMIC DNA]</scope>
    <source>
        <strain evidence="8 9">ARSEF 2575</strain>
    </source>
</reference>
<dbReference type="EMBL" id="JELW01000013">
    <property type="protein sequence ID" value="EXV00477.1"/>
    <property type="molecule type" value="Genomic_DNA"/>
</dbReference>
<dbReference type="Proteomes" id="UP000030151">
    <property type="component" value="Unassembled WGS sequence"/>
</dbReference>
<feature type="transmembrane region" description="Helical" evidence="6">
    <location>
        <begin position="178"/>
        <end position="199"/>
    </location>
</feature>
<feature type="chain" id="PRO_5001473100" evidence="7">
    <location>
        <begin position="19"/>
        <end position="243"/>
    </location>
</feature>
<evidence type="ECO:0000256" key="6">
    <source>
        <dbReference type="SAM" id="Phobius"/>
    </source>
</evidence>
<evidence type="ECO:0000256" key="4">
    <source>
        <dbReference type="ARBA" id="ARBA00023136"/>
    </source>
</evidence>
<accession>A0A014NER6</accession>
<keyword evidence="7" id="KW-0732">Signal</keyword>
<evidence type="ECO:0000256" key="7">
    <source>
        <dbReference type="SAM" id="SignalP"/>
    </source>
</evidence>
<gene>
    <name evidence="8" type="ORF">X797_006539</name>
</gene>
<dbReference type="HOGENOM" id="CLU_090723_0_0_1"/>
<proteinExistence type="predicted"/>
<dbReference type="OrthoDB" id="5390143at2759"/>
<feature type="compositionally biased region" description="Low complexity" evidence="5">
    <location>
        <begin position="129"/>
        <end position="160"/>
    </location>
</feature>
<organism evidence="8 9">
    <name type="scientific">Metarhizium robertsii</name>
    <dbReference type="NCBI Taxonomy" id="568076"/>
    <lineage>
        <taxon>Eukaryota</taxon>
        <taxon>Fungi</taxon>
        <taxon>Dikarya</taxon>
        <taxon>Ascomycota</taxon>
        <taxon>Pezizomycotina</taxon>
        <taxon>Sordariomycetes</taxon>
        <taxon>Hypocreomycetidae</taxon>
        <taxon>Hypocreales</taxon>
        <taxon>Clavicipitaceae</taxon>
        <taxon>Metarhizium</taxon>
    </lineage>
</organism>
<evidence type="ECO:0000256" key="5">
    <source>
        <dbReference type="SAM" id="MobiDB-lite"/>
    </source>
</evidence>
<feature type="region of interest" description="Disordered" evidence="5">
    <location>
        <begin position="129"/>
        <end position="170"/>
    </location>
</feature>
<dbReference type="GO" id="GO:0016020">
    <property type="term" value="C:membrane"/>
    <property type="evidence" value="ECO:0007669"/>
    <property type="project" value="UniProtKB-SubCell"/>
</dbReference>
<dbReference type="eggNOG" id="ENOG502SWSF">
    <property type="taxonomic scope" value="Eukaryota"/>
</dbReference>
<dbReference type="PANTHER" id="PTHR15549">
    <property type="entry name" value="PAIRED IMMUNOGLOBULIN-LIKE TYPE 2 RECEPTOR"/>
    <property type="match status" value="1"/>
</dbReference>
<evidence type="ECO:0000313" key="8">
    <source>
        <dbReference type="EMBL" id="EXV00477.1"/>
    </source>
</evidence>
<evidence type="ECO:0000256" key="3">
    <source>
        <dbReference type="ARBA" id="ARBA00022989"/>
    </source>
</evidence>